<sequence>MSTTEDAPLRVRRTGPVVEAILNRPARRNAMNTALVEQLDDLLASLREDGTARILVLSGAGGHFCAGLDLTEVGAPMPPEQKQAAQLERNRRTGARFAAIAALPQVVIARISGAAYAGGLGLVCAADIALADVTARFAAPEARRGLVPAQILPWLARRMGRSEAARLVLQGQVMDAAAARTAGLVHEVAADAASLGAAVDAVIADVLQGAPGALAETKALLAALGGAVPDGYAEAGAAAFARAAAGEAAEGIAAFKAKQAPPWAGTWQGLPSDH</sequence>
<dbReference type="CDD" id="cd06558">
    <property type="entry name" value="crotonase-like"/>
    <property type="match status" value="1"/>
</dbReference>
<dbReference type="InterPro" id="IPR029045">
    <property type="entry name" value="ClpP/crotonase-like_dom_sf"/>
</dbReference>
<evidence type="ECO:0000256" key="1">
    <source>
        <dbReference type="ARBA" id="ARBA00005254"/>
    </source>
</evidence>
<dbReference type="PANTHER" id="PTHR42964:SF1">
    <property type="entry name" value="POLYKETIDE BIOSYNTHESIS ENOYL-COA HYDRATASE PKSH-RELATED"/>
    <property type="match status" value="1"/>
</dbReference>
<dbReference type="Pfam" id="PF00378">
    <property type="entry name" value="ECH_1"/>
    <property type="match status" value="1"/>
</dbReference>
<dbReference type="Gene3D" id="3.90.226.10">
    <property type="entry name" value="2-enoyl-CoA Hydratase, Chain A, domain 1"/>
    <property type="match status" value="1"/>
</dbReference>
<evidence type="ECO:0000313" key="3">
    <source>
        <dbReference type="Proteomes" id="UP000626026"/>
    </source>
</evidence>
<dbReference type="PANTHER" id="PTHR42964">
    <property type="entry name" value="ENOYL-COA HYDRATASE"/>
    <property type="match status" value="1"/>
</dbReference>
<evidence type="ECO:0000313" key="2">
    <source>
        <dbReference type="EMBL" id="MBC9206360.1"/>
    </source>
</evidence>
<organism evidence="2 3">
    <name type="scientific">Teichococcus aerophilus</name>
    <dbReference type="NCBI Taxonomy" id="1224513"/>
    <lineage>
        <taxon>Bacteria</taxon>
        <taxon>Pseudomonadati</taxon>
        <taxon>Pseudomonadota</taxon>
        <taxon>Alphaproteobacteria</taxon>
        <taxon>Acetobacterales</taxon>
        <taxon>Roseomonadaceae</taxon>
        <taxon>Roseomonas</taxon>
    </lineage>
</organism>
<protein>
    <submittedName>
        <fullName evidence="2">Enoyl-CoA hydratase/isomerase family protein</fullName>
    </submittedName>
</protein>
<gene>
    <name evidence="2" type="ORF">IBL26_05895</name>
</gene>
<proteinExistence type="inferred from homology"/>
<name>A0ABR7RIF6_9PROT</name>
<dbReference type="SUPFAM" id="SSF52096">
    <property type="entry name" value="ClpP/crotonase"/>
    <property type="match status" value="1"/>
</dbReference>
<dbReference type="EMBL" id="JACTVA010000007">
    <property type="protein sequence ID" value="MBC9206360.1"/>
    <property type="molecule type" value="Genomic_DNA"/>
</dbReference>
<dbReference type="InterPro" id="IPR001753">
    <property type="entry name" value="Enoyl-CoA_hydra/iso"/>
</dbReference>
<keyword evidence="3" id="KW-1185">Reference proteome</keyword>
<dbReference type="Proteomes" id="UP000626026">
    <property type="component" value="Unassembled WGS sequence"/>
</dbReference>
<dbReference type="RefSeq" id="WP_187783541.1">
    <property type="nucleotide sequence ID" value="NZ_JACTVA010000007.1"/>
</dbReference>
<reference evidence="2 3" key="1">
    <citation type="journal article" date="2013" name="Int. J. Syst. Evol. Microbiol.">
        <title>Roseomonas aerophila sp. nov., isolated from air.</title>
        <authorList>
            <person name="Kim S.J."/>
            <person name="Weon H.Y."/>
            <person name="Ahn J.H."/>
            <person name="Hong S.B."/>
            <person name="Seok S.J."/>
            <person name="Whang K.S."/>
            <person name="Kwon S.W."/>
        </authorList>
    </citation>
    <scope>NUCLEOTIDE SEQUENCE [LARGE SCALE GENOMIC DNA]</scope>
    <source>
        <strain evidence="2 3">NBRC 108923</strain>
    </source>
</reference>
<comment type="caution">
    <text evidence="2">The sequence shown here is derived from an EMBL/GenBank/DDBJ whole genome shotgun (WGS) entry which is preliminary data.</text>
</comment>
<comment type="similarity">
    <text evidence="1">Belongs to the enoyl-CoA hydratase/isomerase family.</text>
</comment>
<dbReference type="InterPro" id="IPR051683">
    <property type="entry name" value="Enoyl-CoA_Hydratase/Isomerase"/>
</dbReference>
<accession>A0ABR7RIF6</accession>